<dbReference type="GO" id="GO:0016020">
    <property type="term" value="C:membrane"/>
    <property type="evidence" value="ECO:0007669"/>
    <property type="project" value="UniProtKB-SubCell"/>
</dbReference>
<feature type="domain" description="Fatty acid hydroxylase" evidence="6">
    <location>
        <begin position="101"/>
        <end position="232"/>
    </location>
</feature>
<organism evidence="7 8">
    <name type="scientific">Breoghania corrubedonensis</name>
    <dbReference type="NCBI Taxonomy" id="665038"/>
    <lineage>
        <taxon>Bacteria</taxon>
        <taxon>Pseudomonadati</taxon>
        <taxon>Pseudomonadota</taxon>
        <taxon>Alphaproteobacteria</taxon>
        <taxon>Hyphomicrobiales</taxon>
        <taxon>Stappiaceae</taxon>
        <taxon>Breoghania</taxon>
    </lineage>
</organism>
<evidence type="ECO:0000256" key="2">
    <source>
        <dbReference type="ARBA" id="ARBA00022692"/>
    </source>
</evidence>
<feature type="transmembrane region" description="Helical" evidence="5">
    <location>
        <begin position="12"/>
        <end position="36"/>
    </location>
</feature>
<comment type="subcellular location">
    <subcellularLocation>
        <location evidence="1">Membrane</location>
    </subcellularLocation>
</comment>
<evidence type="ECO:0000256" key="3">
    <source>
        <dbReference type="ARBA" id="ARBA00022989"/>
    </source>
</evidence>
<keyword evidence="8" id="KW-1185">Reference proteome</keyword>
<sequence length="258" mass="28708">MIAIAQGWTGFVVLWAAAYAGLVALYLFMGLALVALNRRHPERRIQPEREPSGAAGQIRQSLIALVSIAGYLAGGLSLQANGYALFAPGDLTATSLALWAVISFVVYDTWFYWGHRMMHTRAFYRFHALHHRAITPSTWTNNSDSFVGAAVEQGYFLIAPLLLPIPPVVLIIHKIYDQASGMVSHCGHEYVASRTARAPWPLLCTIFHDQHHSNFRCNFGNTFSLWDRAMGTLHPTYDVSVERMEHLDKVRASDAPGT</sequence>
<evidence type="ECO:0000256" key="4">
    <source>
        <dbReference type="ARBA" id="ARBA00023136"/>
    </source>
</evidence>
<dbReference type="EMBL" id="QAYG01000002">
    <property type="protein sequence ID" value="PTW61543.1"/>
    <property type="molecule type" value="Genomic_DNA"/>
</dbReference>
<protein>
    <submittedName>
        <fullName evidence="7">Sterol desaturase/sphingolipid hydroxylase (Fatty acid hydroxylase superfamily)</fullName>
    </submittedName>
</protein>
<evidence type="ECO:0000256" key="1">
    <source>
        <dbReference type="ARBA" id="ARBA00004370"/>
    </source>
</evidence>
<dbReference type="AlphaFoldDB" id="A0A2T5VCQ4"/>
<dbReference type="GO" id="GO:0005506">
    <property type="term" value="F:iron ion binding"/>
    <property type="evidence" value="ECO:0007669"/>
    <property type="project" value="InterPro"/>
</dbReference>
<dbReference type="GO" id="GO:0008610">
    <property type="term" value="P:lipid biosynthetic process"/>
    <property type="evidence" value="ECO:0007669"/>
    <property type="project" value="InterPro"/>
</dbReference>
<feature type="transmembrane region" description="Helical" evidence="5">
    <location>
        <begin position="62"/>
        <end position="84"/>
    </location>
</feature>
<evidence type="ECO:0000256" key="5">
    <source>
        <dbReference type="SAM" id="Phobius"/>
    </source>
</evidence>
<keyword evidence="2 5" id="KW-0812">Transmembrane</keyword>
<keyword evidence="3 5" id="KW-1133">Transmembrane helix</keyword>
<dbReference type="InterPro" id="IPR006694">
    <property type="entry name" value="Fatty_acid_hydroxylase"/>
</dbReference>
<name>A0A2T5VCQ4_9HYPH</name>
<dbReference type="Pfam" id="PF04116">
    <property type="entry name" value="FA_hydroxylase"/>
    <property type="match status" value="1"/>
</dbReference>
<dbReference type="PANTHER" id="PTHR11863">
    <property type="entry name" value="STEROL DESATURASE"/>
    <property type="match status" value="1"/>
</dbReference>
<proteinExistence type="predicted"/>
<evidence type="ECO:0000259" key="6">
    <source>
        <dbReference type="Pfam" id="PF04116"/>
    </source>
</evidence>
<keyword evidence="4 5" id="KW-0472">Membrane</keyword>
<dbReference type="Proteomes" id="UP000244081">
    <property type="component" value="Unassembled WGS sequence"/>
</dbReference>
<dbReference type="GO" id="GO:0016491">
    <property type="term" value="F:oxidoreductase activity"/>
    <property type="evidence" value="ECO:0007669"/>
    <property type="project" value="InterPro"/>
</dbReference>
<reference evidence="7 8" key="1">
    <citation type="submission" date="2018-04" db="EMBL/GenBank/DDBJ databases">
        <title>Genomic Encyclopedia of Archaeal and Bacterial Type Strains, Phase II (KMG-II): from individual species to whole genera.</title>
        <authorList>
            <person name="Goeker M."/>
        </authorList>
    </citation>
    <scope>NUCLEOTIDE SEQUENCE [LARGE SCALE GENOMIC DNA]</scope>
    <source>
        <strain evidence="7 8">DSM 23382</strain>
    </source>
</reference>
<comment type="caution">
    <text evidence="7">The sequence shown here is derived from an EMBL/GenBank/DDBJ whole genome shotgun (WGS) entry which is preliminary data.</text>
</comment>
<dbReference type="RefSeq" id="WP_107989390.1">
    <property type="nucleotide sequence ID" value="NZ_QAYG01000002.1"/>
</dbReference>
<dbReference type="InterPro" id="IPR050307">
    <property type="entry name" value="Sterol_Desaturase_Related"/>
</dbReference>
<feature type="transmembrane region" description="Helical" evidence="5">
    <location>
        <begin position="96"/>
        <end position="113"/>
    </location>
</feature>
<gene>
    <name evidence="7" type="ORF">C8N35_102254</name>
</gene>
<evidence type="ECO:0000313" key="7">
    <source>
        <dbReference type="EMBL" id="PTW61543.1"/>
    </source>
</evidence>
<dbReference type="OrthoDB" id="9770329at2"/>
<evidence type="ECO:0000313" key="8">
    <source>
        <dbReference type="Proteomes" id="UP000244081"/>
    </source>
</evidence>
<accession>A0A2T5VCQ4</accession>